<dbReference type="NCBIfam" id="TIGR03086">
    <property type="entry name" value="TIGR03086 family metal-binding protein"/>
    <property type="match status" value="1"/>
</dbReference>
<dbReference type="InterPro" id="IPR024344">
    <property type="entry name" value="MDMPI_metal-binding"/>
</dbReference>
<gene>
    <name evidence="2" type="ORF">CK936_33190</name>
</gene>
<protein>
    <submittedName>
        <fullName evidence="2">TIGR03086 family protein</fullName>
    </submittedName>
</protein>
<dbReference type="Proteomes" id="UP000218944">
    <property type="component" value="Unassembled WGS sequence"/>
</dbReference>
<dbReference type="InterPro" id="IPR034660">
    <property type="entry name" value="DinB/YfiT-like"/>
</dbReference>
<comment type="caution">
    <text evidence="2">The sequence shown here is derived from an EMBL/GenBank/DDBJ whole genome shotgun (WGS) entry which is preliminary data.</text>
</comment>
<dbReference type="RefSeq" id="WP_095584648.1">
    <property type="nucleotide sequence ID" value="NZ_JAJQQQ010000003.1"/>
</dbReference>
<dbReference type="InterPro" id="IPR017520">
    <property type="entry name" value="CHP03086"/>
</dbReference>
<dbReference type="NCBIfam" id="TIGR03083">
    <property type="entry name" value="maleylpyruvate isomerase family mycothiol-dependent enzyme"/>
    <property type="match status" value="1"/>
</dbReference>
<dbReference type="Pfam" id="PF11716">
    <property type="entry name" value="MDMPI_N"/>
    <property type="match status" value="1"/>
</dbReference>
<organism evidence="2 3">
    <name type="scientific">Streptomyces albireticuli</name>
    <dbReference type="NCBI Taxonomy" id="1940"/>
    <lineage>
        <taxon>Bacteria</taxon>
        <taxon>Bacillati</taxon>
        <taxon>Actinomycetota</taxon>
        <taxon>Actinomycetes</taxon>
        <taxon>Kitasatosporales</taxon>
        <taxon>Streptomycetaceae</taxon>
        <taxon>Streptomyces</taxon>
    </lineage>
</organism>
<sequence>MSATTDVTTGVTADPRPLLDRAVAQLAGLVAVVPADRLGDPTPCTEFDVRALLGHLVAGAHDGAELGETGTVEWSGPPEGVADDGWSAAYEEARARLVAAWADDAKLARTVKVEWGEFPGAVYLTSGMVLETVTHTWDLSRALGHPLPLDQELAELMLGWAERFLPAGRRGEGVPFEAVRPVPAGADAYDRLAGWLGREV</sequence>
<evidence type="ECO:0000313" key="2">
    <source>
        <dbReference type="EMBL" id="PAU44755.1"/>
    </source>
</evidence>
<name>A0A2A2CZR9_9ACTN</name>
<reference evidence="2 3" key="1">
    <citation type="submission" date="2017-08" db="EMBL/GenBank/DDBJ databases">
        <title>Genome sequence of Streptomyces albireticuli NRRL B-1670.</title>
        <authorList>
            <person name="Graham D.E."/>
            <person name="Mahan K.M."/>
            <person name="Klingeman D.M."/>
            <person name="Hettich R.L."/>
            <person name="Parry R.J."/>
            <person name="Spain J.C."/>
        </authorList>
    </citation>
    <scope>NUCLEOTIDE SEQUENCE [LARGE SCALE GENOMIC DNA]</scope>
    <source>
        <strain evidence="2 3">NRRL B-1670</strain>
    </source>
</reference>
<dbReference type="AlphaFoldDB" id="A0A2A2CZR9"/>
<dbReference type="EMBL" id="NSJV01000627">
    <property type="protein sequence ID" value="PAU44755.1"/>
    <property type="molecule type" value="Genomic_DNA"/>
</dbReference>
<feature type="domain" description="Mycothiol-dependent maleylpyruvate isomerase metal-binding" evidence="1">
    <location>
        <begin position="20"/>
        <end position="139"/>
    </location>
</feature>
<proteinExistence type="predicted"/>
<keyword evidence="3" id="KW-1185">Reference proteome</keyword>
<dbReference type="Gene3D" id="1.20.120.450">
    <property type="entry name" value="dinb family like domain"/>
    <property type="match status" value="1"/>
</dbReference>
<evidence type="ECO:0000313" key="3">
    <source>
        <dbReference type="Proteomes" id="UP000218944"/>
    </source>
</evidence>
<evidence type="ECO:0000259" key="1">
    <source>
        <dbReference type="Pfam" id="PF11716"/>
    </source>
</evidence>
<dbReference type="GO" id="GO:0046872">
    <property type="term" value="F:metal ion binding"/>
    <property type="evidence" value="ECO:0007669"/>
    <property type="project" value="InterPro"/>
</dbReference>
<accession>A0A2A2CZR9</accession>
<dbReference type="InterPro" id="IPR017517">
    <property type="entry name" value="Maleyloyr_isom"/>
</dbReference>
<dbReference type="SUPFAM" id="SSF109854">
    <property type="entry name" value="DinB/YfiT-like putative metalloenzymes"/>
    <property type="match status" value="1"/>
</dbReference>